<evidence type="ECO:0000259" key="1">
    <source>
        <dbReference type="PROSITE" id="PS50097"/>
    </source>
</evidence>
<reference evidence="2" key="1">
    <citation type="submission" date="2022-11" db="EMBL/GenBank/DDBJ databases">
        <title>Genome Resource of Sclerotinia nivalis Strain SnTB1, a Plant Pathogen Isolated from American Ginseng.</title>
        <authorList>
            <person name="Fan S."/>
        </authorList>
    </citation>
    <scope>NUCLEOTIDE SEQUENCE</scope>
    <source>
        <strain evidence="2">SnTB1</strain>
    </source>
</reference>
<dbReference type="Proteomes" id="UP001152300">
    <property type="component" value="Unassembled WGS sequence"/>
</dbReference>
<dbReference type="AlphaFoldDB" id="A0A9X0DHA5"/>
<dbReference type="SMART" id="SM00225">
    <property type="entry name" value="BTB"/>
    <property type="match status" value="1"/>
</dbReference>
<name>A0A9X0DHA5_9HELO</name>
<proteinExistence type="predicted"/>
<organism evidence="2 3">
    <name type="scientific">Sclerotinia nivalis</name>
    <dbReference type="NCBI Taxonomy" id="352851"/>
    <lineage>
        <taxon>Eukaryota</taxon>
        <taxon>Fungi</taxon>
        <taxon>Dikarya</taxon>
        <taxon>Ascomycota</taxon>
        <taxon>Pezizomycotina</taxon>
        <taxon>Leotiomycetes</taxon>
        <taxon>Helotiales</taxon>
        <taxon>Sclerotiniaceae</taxon>
        <taxon>Sclerotinia</taxon>
    </lineage>
</organism>
<dbReference type="InterPro" id="IPR000210">
    <property type="entry name" value="BTB/POZ_dom"/>
</dbReference>
<keyword evidence="3" id="KW-1185">Reference proteome</keyword>
<protein>
    <recommendedName>
        <fullName evidence="1">BTB domain-containing protein</fullName>
    </recommendedName>
</protein>
<evidence type="ECO:0000313" key="2">
    <source>
        <dbReference type="EMBL" id="KAJ8060753.1"/>
    </source>
</evidence>
<dbReference type="InterPro" id="IPR011333">
    <property type="entry name" value="SKP1/BTB/POZ_sf"/>
</dbReference>
<dbReference type="Gene3D" id="3.30.710.10">
    <property type="entry name" value="Potassium Channel Kv1.1, Chain A"/>
    <property type="match status" value="1"/>
</dbReference>
<comment type="caution">
    <text evidence="2">The sequence shown here is derived from an EMBL/GenBank/DDBJ whole genome shotgun (WGS) entry which is preliminary data.</text>
</comment>
<gene>
    <name evidence="2" type="ORF">OCU04_011057</name>
</gene>
<dbReference type="PANTHER" id="PTHR47843">
    <property type="entry name" value="BTB DOMAIN-CONTAINING PROTEIN-RELATED"/>
    <property type="match status" value="1"/>
</dbReference>
<accession>A0A9X0DHA5</accession>
<dbReference type="PROSITE" id="PS50097">
    <property type="entry name" value="BTB"/>
    <property type="match status" value="1"/>
</dbReference>
<evidence type="ECO:0000313" key="3">
    <source>
        <dbReference type="Proteomes" id="UP001152300"/>
    </source>
</evidence>
<sequence length="281" mass="32005">MSQKRNHAEFSAGLSMTEEKTLVGTKSHVVARGNNNSVAKRKTTMFMDSLGTEMASIHVGSGEDQKCFHAYKRTICAKSSYFKEIFKNGGSIANLPDHSPQLFDVLLEWMYTDKLRSIDEILLDCNDTTLLYQMAENLGLPKAMNSIMDQFQAYDWENDLTYLVPAIKSIYKVTSKGSRLRIYAVRQIAFDLQNNGGSYSHEELLSLFKNDDFTLDFIEATSNKWVEDPREEVSCRFHVHIDGDTCARKDEEDEGDWDFEVDRLNKDNESAPECACKLNAK</sequence>
<feature type="domain" description="BTB" evidence="1">
    <location>
        <begin position="53"/>
        <end position="119"/>
    </location>
</feature>
<dbReference type="SUPFAM" id="SSF54695">
    <property type="entry name" value="POZ domain"/>
    <property type="match status" value="1"/>
</dbReference>
<dbReference type="CDD" id="cd18186">
    <property type="entry name" value="BTB_POZ_ZBTB_KLHL-like"/>
    <property type="match status" value="1"/>
</dbReference>
<dbReference type="OrthoDB" id="1022638at2759"/>
<dbReference type="EMBL" id="JAPEIS010000013">
    <property type="protein sequence ID" value="KAJ8060753.1"/>
    <property type="molecule type" value="Genomic_DNA"/>
</dbReference>
<dbReference type="Pfam" id="PF00651">
    <property type="entry name" value="BTB"/>
    <property type="match status" value="1"/>
</dbReference>